<reference evidence="2" key="2">
    <citation type="submission" date="2015-01" db="EMBL/GenBank/DDBJ databases">
        <title>Evolutionary Origins and Diversification of the Mycorrhizal Mutualists.</title>
        <authorList>
            <consortium name="DOE Joint Genome Institute"/>
            <consortium name="Mycorrhizal Genomics Consortium"/>
            <person name="Kohler A."/>
            <person name="Kuo A."/>
            <person name="Nagy L.G."/>
            <person name="Floudas D."/>
            <person name="Copeland A."/>
            <person name="Barry K.W."/>
            <person name="Cichocki N."/>
            <person name="Veneault-Fourrey C."/>
            <person name="LaButti K."/>
            <person name="Lindquist E.A."/>
            <person name="Lipzen A."/>
            <person name="Lundell T."/>
            <person name="Morin E."/>
            <person name="Murat C."/>
            <person name="Riley R."/>
            <person name="Ohm R."/>
            <person name="Sun H."/>
            <person name="Tunlid A."/>
            <person name="Henrissat B."/>
            <person name="Grigoriev I.V."/>
            <person name="Hibbett D.S."/>
            <person name="Martin F."/>
        </authorList>
    </citation>
    <scope>NUCLEOTIDE SEQUENCE [LARGE SCALE GENOMIC DNA]</scope>
    <source>
        <strain evidence="2">MAFF 305830</strain>
    </source>
</reference>
<evidence type="ECO:0000313" key="1">
    <source>
        <dbReference type="EMBL" id="KIM28107.1"/>
    </source>
</evidence>
<accession>A0A0C2XGB0</accession>
<protein>
    <submittedName>
        <fullName evidence="1">Uncharacterized protein</fullName>
    </submittedName>
</protein>
<dbReference type="EMBL" id="KN824295">
    <property type="protein sequence ID" value="KIM28107.1"/>
    <property type="molecule type" value="Genomic_DNA"/>
</dbReference>
<proteinExistence type="predicted"/>
<dbReference type="Proteomes" id="UP000054097">
    <property type="component" value="Unassembled WGS sequence"/>
</dbReference>
<sequence length="134" mass="13948">MKRDCNYGMQGKFAEYEEHRMHSWAALAIAHVAKPQDLEVVSPDPGVENFRALGGTECMLSAATCIESALGINGDISGKTAGPPGEPPGQIRVEGTFGHPVDGVGKATTAVIISAPAATHVECASGIGVRMWGM</sequence>
<gene>
    <name evidence="1" type="ORF">M408DRAFT_24121</name>
</gene>
<evidence type="ECO:0000313" key="2">
    <source>
        <dbReference type="Proteomes" id="UP000054097"/>
    </source>
</evidence>
<keyword evidence="2" id="KW-1185">Reference proteome</keyword>
<dbReference type="HOGENOM" id="CLU_1897491_0_0_1"/>
<dbReference type="AlphaFoldDB" id="A0A0C2XGB0"/>
<organism evidence="1 2">
    <name type="scientific">Serendipita vermifera MAFF 305830</name>
    <dbReference type="NCBI Taxonomy" id="933852"/>
    <lineage>
        <taxon>Eukaryota</taxon>
        <taxon>Fungi</taxon>
        <taxon>Dikarya</taxon>
        <taxon>Basidiomycota</taxon>
        <taxon>Agaricomycotina</taxon>
        <taxon>Agaricomycetes</taxon>
        <taxon>Sebacinales</taxon>
        <taxon>Serendipitaceae</taxon>
        <taxon>Serendipita</taxon>
    </lineage>
</organism>
<reference evidence="1 2" key="1">
    <citation type="submission" date="2014-04" db="EMBL/GenBank/DDBJ databases">
        <authorList>
            <consortium name="DOE Joint Genome Institute"/>
            <person name="Kuo A."/>
            <person name="Zuccaro A."/>
            <person name="Kohler A."/>
            <person name="Nagy L.G."/>
            <person name="Floudas D."/>
            <person name="Copeland A."/>
            <person name="Barry K.W."/>
            <person name="Cichocki N."/>
            <person name="Veneault-Fourrey C."/>
            <person name="LaButti K."/>
            <person name="Lindquist E.A."/>
            <person name="Lipzen A."/>
            <person name="Lundell T."/>
            <person name="Morin E."/>
            <person name="Murat C."/>
            <person name="Sun H."/>
            <person name="Tunlid A."/>
            <person name="Henrissat B."/>
            <person name="Grigoriev I.V."/>
            <person name="Hibbett D.S."/>
            <person name="Martin F."/>
            <person name="Nordberg H.P."/>
            <person name="Cantor M.N."/>
            <person name="Hua S.X."/>
        </authorList>
    </citation>
    <scope>NUCLEOTIDE SEQUENCE [LARGE SCALE GENOMIC DNA]</scope>
    <source>
        <strain evidence="1 2">MAFF 305830</strain>
    </source>
</reference>
<name>A0A0C2XGB0_SERVB</name>